<keyword evidence="15" id="KW-0966">Cell projection</keyword>
<evidence type="ECO:0000256" key="7">
    <source>
        <dbReference type="ARBA" id="ARBA00022703"/>
    </source>
</evidence>
<dbReference type="GO" id="GO:0005758">
    <property type="term" value="C:mitochondrial intermembrane space"/>
    <property type="evidence" value="ECO:0007669"/>
    <property type="project" value="UniProtKB-SubCell"/>
</dbReference>
<evidence type="ECO:0000256" key="23">
    <source>
        <dbReference type="ARBA" id="ARBA00047734"/>
    </source>
</evidence>
<evidence type="ECO:0000256" key="6">
    <source>
        <dbReference type="ARBA" id="ARBA00022490"/>
    </source>
</evidence>
<reference evidence="29" key="1">
    <citation type="submission" date="2021-01" db="EMBL/GenBank/DDBJ databases">
        <authorList>
            <person name="Corre E."/>
            <person name="Pelletier E."/>
            <person name="Niang G."/>
            <person name="Scheremetjew M."/>
            <person name="Finn R."/>
            <person name="Kale V."/>
            <person name="Holt S."/>
            <person name="Cochrane G."/>
            <person name="Meng A."/>
            <person name="Brown T."/>
            <person name="Cohen L."/>
        </authorList>
    </citation>
    <scope>NUCLEOTIDE SEQUENCE</scope>
    <source>
        <strain evidence="29">CCMP2058</strain>
    </source>
</reference>
<evidence type="ECO:0000256" key="13">
    <source>
        <dbReference type="ARBA" id="ARBA00023128"/>
    </source>
</evidence>
<comment type="subcellular location">
    <subcellularLocation>
        <location evidence="3">Cell projection</location>
        <location evidence="3">Ruffle membrane</location>
    </subcellularLocation>
    <subcellularLocation>
        <location evidence="1">Cytoplasm</location>
    </subcellularLocation>
    <subcellularLocation>
        <location evidence="4">Mitochondrion inner membrane</location>
        <topology evidence="4">Peripheral membrane protein</topology>
    </subcellularLocation>
    <subcellularLocation>
        <location evidence="2">Mitochondrion intermembrane space</location>
    </subcellularLocation>
</comment>
<evidence type="ECO:0000256" key="25">
    <source>
        <dbReference type="ARBA" id="ARBA00048074"/>
    </source>
</evidence>
<evidence type="ECO:0000256" key="2">
    <source>
        <dbReference type="ARBA" id="ARBA00004569"/>
    </source>
</evidence>
<evidence type="ECO:0000256" key="21">
    <source>
        <dbReference type="ARBA" id="ARBA00043210"/>
    </source>
</evidence>
<sequence length="172" mass="19467">MPSAMGKDWEEVENRPWASKRNRSESGCLGQDFVKHSKAVPMRFYWNHKTKRMTGTALFTDSSEGPPGRAHGAAIAMVFDEILAYPVWRLVEEDFGVAVTAELSVSYKAALPLRNTVAFHCRVQRREGRKWWVTGELTKLDDQTVVYATGKALFISLVMGKLSRKNFLKSNL</sequence>
<dbReference type="Pfam" id="PF03061">
    <property type="entry name" value="4HBT"/>
    <property type="match status" value="1"/>
</dbReference>
<dbReference type="AlphaFoldDB" id="A0A7S0DMF1"/>
<dbReference type="Gene3D" id="3.10.129.10">
    <property type="entry name" value="Hotdog Thioesterase"/>
    <property type="match status" value="1"/>
</dbReference>
<evidence type="ECO:0000256" key="10">
    <source>
        <dbReference type="ARBA" id="ARBA00022832"/>
    </source>
</evidence>
<comment type="catalytic activity">
    <reaction evidence="16">
        <text>(5Z,8Z,11Z,14Z)-eicosatetraenoyl-CoA + H2O = (5Z,8Z,11Z,14Z)-eicosatetraenoate + CoA + H(+)</text>
        <dbReference type="Rhea" id="RHEA:40151"/>
        <dbReference type="ChEBI" id="CHEBI:15377"/>
        <dbReference type="ChEBI" id="CHEBI:15378"/>
        <dbReference type="ChEBI" id="CHEBI:32395"/>
        <dbReference type="ChEBI" id="CHEBI:57287"/>
        <dbReference type="ChEBI" id="CHEBI:57368"/>
    </reaction>
    <physiologicalReaction direction="left-to-right" evidence="16">
        <dbReference type="Rhea" id="RHEA:40152"/>
    </physiologicalReaction>
</comment>
<dbReference type="GO" id="GO:0006631">
    <property type="term" value="P:fatty acid metabolic process"/>
    <property type="evidence" value="ECO:0007669"/>
    <property type="project" value="UniProtKB-KW"/>
</dbReference>
<keyword evidence="5" id="KW-1003">Cell membrane</keyword>
<feature type="domain" description="Thioesterase" evidence="28">
    <location>
        <begin position="68"/>
        <end position="145"/>
    </location>
</feature>
<evidence type="ECO:0000256" key="1">
    <source>
        <dbReference type="ARBA" id="ARBA00004496"/>
    </source>
</evidence>
<keyword evidence="8" id="KW-0999">Mitochondrion inner membrane</keyword>
<evidence type="ECO:0000256" key="14">
    <source>
        <dbReference type="ARBA" id="ARBA00023136"/>
    </source>
</evidence>
<proteinExistence type="inferred from homology"/>
<keyword evidence="11" id="KW-0809">Transit peptide</keyword>
<dbReference type="InterPro" id="IPR052365">
    <property type="entry name" value="THEM4/THEM5_acyl-CoA_thioest"/>
</dbReference>
<dbReference type="PANTHER" id="PTHR12418:SF19">
    <property type="entry name" value="ACYL-COENZYME A THIOESTERASE THEM4"/>
    <property type="match status" value="1"/>
</dbReference>
<evidence type="ECO:0000256" key="15">
    <source>
        <dbReference type="ARBA" id="ARBA00023273"/>
    </source>
</evidence>
<evidence type="ECO:0000259" key="28">
    <source>
        <dbReference type="Pfam" id="PF03061"/>
    </source>
</evidence>
<keyword evidence="10" id="KW-0276">Fatty acid metabolism</keyword>
<feature type="region of interest" description="Disordered" evidence="27">
    <location>
        <begin position="1"/>
        <end position="25"/>
    </location>
</feature>
<dbReference type="InterPro" id="IPR006683">
    <property type="entry name" value="Thioestr_dom"/>
</dbReference>
<evidence type="ECO:0000256" key="17">
    <source>
        <dbReference type="ARBA" id="ARBA00037002"/>
    </source>
</evidence>
<keyword evidence="14" id="KW-0472">Membrane</keyword>
<evidence type="ECO:0000256" key="11">
    <source>
        <dbReference type="ARBA" id="ARBA00022946"/>
    </source>
</evidence>
<dbReference type="EC" id="3.1.2.2" evidence="19"/>
<evidence type="ECO:0000256" key="8">
    <source>
        <dbReference type="ARBA" id="ARBA00022792"/>
    </source>
</evidence>
<gene>
    <name evidence="29" type="ORF">LAMO00422_LOCUS17628</name>
</gene>
<keyword evidence="9" id="KW-0378">Hydrolase</keyword>
<evidence type="ECO:0000313" key="29">
    <source>
        <dbReference type="EMBL" id="CAD8458677.1"/>
    </source>
</evidence>
<dbReference type="CDD" id="cd03443">
    <property type="entry name" value="PaaI_thioesterase"/>
    <property type="match status" value="1"/>
</dbReference>
<dbReference type="GO" id="GO:0016787">
    <property type="term" value="F:hydrolase activity"/>
    <property type="evidence" value="ECO:0007669"/>
    <property type="project" value="UniProtKB-KW"/>
</dbReference>
<evidence type="ECO:0000256" key="9">
    <source>
        <dbReference type="ARBA" id="ARBA00022801"/>
    </source>
</evidence>
<dbReference type="PANTHER" id="PTHR12418">
    <property type="entry name" value="ACYL-COENZYME A THIOESTERASE THEM4"/>
    <property type="match status" value="1"/>
</dbReference>
<protein>
    <recommendedName>
        <fullName evidence="20">Acyl-coenzyme A thioesterase THEM4</fullName>
        <ecNumber evidence="19">3.1.2.2</ecNumber>
    </recommendedName>
    <alternativeName>
        <fullName evidence="21">Thioesterase superfamily member 4</fullName>
    </alternativeName>
</protein>
<dbReference type="InterPro" id="IPR029069">
    <property type="entry name" value="HotDog_dom_sf"/>
</dbReference>
<evidence type="ECO:0000256" key="16">
    <source>
        <dbReference type="ARBA" id="ARBA00035852"/>
    </source>
</evidence>
<accession>A0A7S0DMF1</accession>
<evidence type="ECO:0000256" key="24">
    <source>
        <dbReference type="ARBA" id="ARBA00047969"/>
    </source>
</evidence>
<comment type="catalytic activity">
    <reaction evidence="17">
        <text>(9Z)-octadecenoyl-CoA + H2O = (9Z)-octadecenoate + CoA + H(+)</text>
        <dbReference type="Rhea" id="RHEA:40139"/>
        <dbReference type="ChEBI" id="CHEBI:15377"/>
        <dbReference type="ChEBI" id="CHEBI:15378"/>
        <dbReference type="ChEBI" id="CHEBI:30823"/>
        <dbReference type="ChEBI" id="CHEBI:57287"/>
        <dbReference type="ChEBI" id="CHEBI:57387"/>
    </reaction>
    <physiologicalReaction direction="left-to-right" evidence="17">
        <dbReference type="Rhea" id="RHEA:40140"/>
    </physiologicalReaction>
</comment>
<keyword evidence="6" id="KW-0963">Cytoplasm</keyword>
<comment type="catalytic activity">
    <reaction evidence="24">
        <text>decanoyl-CoA + H2O = decanoate + CoA + H(+)</text>
        <dbReference type="Rhea" id="RHEA:40059"/>
        <dbReference type="ChEBI" id="CHEBI:15377"/>
        <dbReference type="ChEBI" id="CHEBI:15378"/>
        <dbReference type="ChEBI" id="CHEBI:27689"/>
        <dbReference type="ChEBI" id="CHEBI:57287"/>
        <dbReference type="ChEBI" id="CHEBI:61430"/>
    </reaction>
    <physiologicalReaction direction="left-to-right" evidence="24">
        <dbReference type="Rhea" id="RHEA:40060"/>
    </physiologicalReaction>
</comment>
<evidence type="ECO:0000256" key="22">
    <source>
        <dbReference type="ARBA" id="ARBA00047588"/>
    </source>
</evidence>
<evidence type="ECO:0000256" key="18">
    <source>
        <dbReference type="ARBA" id="ARBA00038456"/>
    </source>
</evidence>
<dbReference type="SUPFAM" id="SSF54637">
    <property type="entry name" value="Thioesterase/thiol ester dehydrase-isomerase"/>
    <property type="match status" value="1"/>
</dbReference>
<dbReference type="EMBL" id="HBEM01025951">
    <property type="protein sequence ID" value="CAD8458677.1"/>
    <property type="molecule type" value="Transcribed_RNA"/>
</dbReference>
<name>A0A7S0DMF1_9EUKA</name>
<dbReference type="GO" id="GO:0005743">
    <property type="term" value="C:mitochondrial inner membrane"/>
    <property type="evidence" value="ECO:0007669"/>
    <property type="project" value="UniProtKB-SubCell"/>
</dbReference>
<comment type="catalytic activity">
    <reaction evidence="25">
        <text>dodecanoyl-CoA + H2O = dodecanoate + CoA + H(+)</text>
        <dbReference type="Rhea" id="RHEA:30135"/>
        <dbReference type="ChEBI" id="CHEBI:15377"/>
        <dbReference type="ChEBI" id="CHEBI:15378"/>
        <dbReference type="ChEBI" id="CHEBI:18262"/>
        <dbReference type="ChEBI" id="CHEBI:57287"/>
        <dbReference type="ChEBI" id="CHEBI:57375"/>
    </reaction>
    <physiologicalReaction direction="left-to-right" evidence="25">
        <dbReference type="Rhea" id="RHEA:30136"/>
    </physiologicalReaction>
</comment>
<evidence type="ECO:0000256" key="20">
    <source>
        <dbReference type="ARBA" id="ARBA00040123"/>
    </source>
</evidence>
<evidence type="ECO:0000256" key="4">
    <source>
        <dbReference type="ARBA" id="ARBA00004637"/>
    </source>
</evidence>
<evidence type="ECO:0000256" key="12">
    <source>
        <dbReference type="ARBA" id="ARBA00023098"/>
    </source>
</evidence>
<organism evidence="29">
    <name type="scientific">Amorphochlora amoebiformis</name>
    <dbReference type="NCBI Taxonomy" id="1561963"/>
    <lineage>
        <taxon>Eukaryota</taxon>
        <taxon>Sar</taxon>
        <taxon>Rhizaria</taxon>
        <taxon>Cercozoa</taxon>
        <taxon>Chlorarachniophyceae</taxon>
        <taxon>Amorphochlora</taxon>
    </lineage>
</organism>
<comment type="catalytic activity">
    <reaction evidence="23">
        <text>hexadecanoyl-CoA + H2O = hexadecanoate + CoA + H(+)</text>
        <dbReference type="Rhea" id="RHEA:16645"/>
        <dbReference type="ChEBI" id="CHEBI:7896"/>
        <dbReference type="ChEBI" id="CHEBI:15377"/>
        <dbReference type="ChEBI" id="CHEBI:15378"/>
        <dbReference type="ChEBI" id="CHEBI:57287"/>
        <dbReference type="ChEBI" id="CHEBI:57379"/>
        <dbReference type="EC" id="3.1.2.2"/>
    </reaction>
    <physiologicalReaction direction="left-to-right" evidence="23">
        <dbReference type="Rhea" id="RHEA:16646"/>
    </physiologicalReaction>
</comment>
<comment type="similarity">
    <text evidence="18">Belongs to the THEM4/THEM5 thioesterase family.</text>
</comment>
<evidence type="ECO:0000256" key="19">
    <source>
        <dbReference type="ARBA" id="ARBA00038848"/>
    </source>
</evidence>
<evidence type="ECO:0000256" key="27">
    <source>
        <dbReference type="SAM" id="MobiDB-lite"/>
    </source>
</evidence>
<dbReference type="GO" id="GO:0032587">
    <property type="term" value="C:ruffle membrane"/>
    <property type="evidence" value="ECO:0007669"/>
    <property type="project" value="UniProtKB-SubCell"/>
</dbReference>
<keyword evidence="7" id="KW-0053">Apoptosis</keyword>
<evidence type="ECO:0000256" key="5">
    <source>
        <dbReference type="ARBA" id="ARBA00022475"/>
    </source>
</evidence>
<keyword evidence="13" id="KW-0496">Mitochondrion</keyword>
<evidence type="ECO:0000256" key="3">
    <source>
        <dbReference type="ARBA" id="ARBA00004632"/>
    </source>
</evidence>
<keyword evidence="12" id="KW-0443">Lipid metabolism</keyword>
<comment type="catalytic activity">
    <reaction evidence="22">
        <text>octanoyl-CoA + H2O = octanoate + CoA + H(+)</text>
        <dbReference type="Rhea" id="RHEA:30143"/>
        <dbReference type="ChEBI" id="CHEBI:15377"/>
        <dbReference type="ChEBI" id="CHEBI:15378"/>
        <dbReference type="ChEBI" id="CHEBI:25646"/>
        <dbReference type="ChEBI" id="CHEBI:57287"/>
        <dbReference type="ChEBI" id="CHEBI:57386"/>
    </reaction>
    <physiologicalReaction direction="left-to-right" evidence="22">
        <dbReference type="Rhea" id="RHEA:30144"/>
    </physiologicalReaction>
</comment>
<evidence type="ECO:0000256" key="26">
    <source>
        <dbReference type="ARBA" id="ARBA00048180"/>
    </source>
</evidence>
<comment type="catalytic activity">
    <reaction evidence="26">
        <text>tetradecanoyl-CoA + H2O = tetradecanoate + CoA + H(+)</text>
        <dbReference type="Rhea" id="RHEA:40119"/>
        <dbReference type="ChEBI" id="CHEBI:15377"/>
        <dbReference type="ChEBI" id="CHEBI:15378"/>
        <dbReference type="ChEBI" id="CHEBI:30807"/>
        <dbReference type="ChEBI" id="CHEBI:57287"/>
        <dbReference type="ChEBI" id="CHEBI:57385"/>
    </reaction>
    <physiologicalReaction direction="left-to-right" evidence="26">
        <dbReference type="Rhea" id="RHEA:40120"/>
    </physiologicalReaction>
</comment>